<keyword evidence="9" id="KW-0521">NADP</keyword>
<feature type="domain" description="Ubiquitin-like" evidence="18">
    <location>
        <begin position="23"/>
        <end position="79"/>
    </location>
</feature>
<dbReference type="GO" id="GO:0102758">
    <property type="term" value="F:very-long-chain enoyl-CoA reductase activity"/>
    <property type="evidence" value="ECO:0007669"/>
    <property type="project" value="UniProtKB-EC"/>
</dbReference>
<dbReference type="SUPFAM" id="SSF54236">
    <property type="entry name" value="Ubiquitin-like"/>
    <property type="match status" value="1"/>
</dbReference>
<keyword evidence="20" id="KW-1185">Reference proteome</keyword>
<feature type="transmembrane region" description="Helical" evidence="17">
    <location>
        <begin position="121"/>
        <end position="139"/>
    </location>
</feature>
<dbReference type="EMBL" id="CATQJA010002706">
    <property type="protein sequence ID" value="CAJ0585743.1"/>
    <property type="molecule type" value="Genomic_DNA"/>
</dbReference>
<dbReference type="GO" id="GO:0005789">
    <property type="term" value="C:endoplasmic reticulum membrane"/>
    <property type="evidence" value="ECO:0007669"/>
    <property type="project" value="UniProtKB-SubCell"/>
</dbReference>
<evidence type="ECO:0000256" key="1">
    <source>
        <dbReference type="ARBA" id="ARBA00004477"/>
    </source>
</evidence>
<dbReference type="EC" id="1.3.1.93" evidence="4"/>
<evidence type="ECO:0000256" key="13">
    <source>
        <dbReference type="ARBA" id="ARBA00023136"/>
    </source>
</evidence>
<keyword evidence="5" id="KW-0444">Lipid biosynthesis</keyword>
<evidence type="ECO:0000256" key="7">
    <source>
        <dbReference type="ARBA" id="ARBA00022824"/>
    </source>
</evidence>
<protein>
    <recommendedName>
        <fullName evidence="4">very-long-chain enoyl-CoA reductase</fullName>
        <ecNumber evidence="4">1.3.1.93</ecNumber>
    </recommendedName>
</protein>
<keyword evidence="14" id="KW-0275">Fatty acid biosynthesis</keyword>
<evidence type="ECO:0000256" key="17">
    <source>
        <dbReference type="SAM" id="Phobius"/>
    </source>
</evidence>
<organism evidence="19 20">
    <name type="scientific">Mesorhabditis spiculigera</name>
    <dbReference type="NCBI Taxonomy" id="96644"/>
    <lineage>
        <taxon>Eukaryota</taxon>
        <taxon>Metazoa</taxon>
        <taxon>Ecdysozoa</taxon>
        <taxon>Nematoda</taxon>
        <taxon>Chromadorea</taxon>
        <taxon>Rhabditida</taxon>
        <taxon>Rhabditina</taxon>
        <taxon>Rhabditomorpha</taxon>
        <taxon>Rhabditoidea</taxon>
        <taxon>Rhabditidae</taxon>
        <taxon>Mesorhabditinae</taxon>
        <taxon>Mesorhabditis</taxon>
    </lineage>
</organism>
<evidence type="ECO:0000256" key="4">
    <source>
        <dbReference type="ARBA" id="ARBA00012530"/>
    </source>
</evidence>
<feature type="transmembrane region" description="Helical" evidence="17">
    <location>
        <begin position="264"/>
        <end position="283"/>
    </location>
</feature>
<keyword evidence="12" id="KW-0443">Lipid metabolism</keyword>
<feature type="non-terminal residue" evidence="19">
    <location>
        <position position="1"/>
    </location>
</feature>
<keyword evidence="6 17" id="KW-0812">Transmembrane</keyword>
<dbReference type="InterPro" id="IPR000626">
    <property type="entry name" value="Ubiquitin-like_dom"/>
</dbReference>
<evidence type="ECO:0000256" key="14">
    <source>
        <dbReference type="ARBA" id="ARBA00023160"/>
    </source>
</evidence>
<keyword evidence="13 17" id="KW-0472">Membrane</keyword>
<accession>A0AA36DDW4</accession>
<evidence type="ECO:0000256" key="10">
    <source>
        <dbReference type="ARBA" id="ARBA00022989"/>
    </source>
</evidence>
<dbReference type="InterPro" id="IPR001104">
    <property type="entry name" value="3-oxo-5_a-steroid_4-DH_C"/>
</dbReference>
<keyword evidence="7" id="KW-0256">Endoplasmic reticulum</keyword>
<dbReference type="FunFam" id="3.10.20.90:FF:000131">
    <property type="entry name" value="trans-2,3-enoyl-CoA reductase-like"/>
    <property type="match status" value="1"/>
</dbReference>
<dbReference type="FunFam" id="1.20.120.1630:FF:000010">
    <property type="entry name" value="Steroid alpha reductase family protein"/>
    <property type="match status" value="1"/>
</dbReference>
<dbReference type="PROSITE" id="PS50244">
    <property type="entry name" value="S5A_REDUCTASE"/>
    <property type="match status" value="1"/>
</dbReference>
<feature type="transmembrane region" description="Helical" evidence="17">
    <location>
        <begin position="86"/>
        <end position="106"/>
    </location>
</feature>
<reference evidence="19" key="1">
    <citation type="submission" date="2023-06" db="EMBL/GenBank/DDBJ databases">
        <authorList>
            <person name="Delattre M."/>
        </authorList>
    </citation>
    <scope>NUCLEOTIDE SEQUENCE</scope>
    <source>
        <strain evidence="19">AF72</strain>
    </source>
</reference>
<evidence type="ECO:0000256" key="8">
    <source>
        <dbReference type="ARBA" id="ARBA00022832"/>
    </source>
</evidence>
<comment type="subcellular location">
    <subcellularLocation>
        <location evidence="1">Endoplasmic reticulum membrane</location>
        <topology evidence="1">Multi-pass membrane protein</topology>
    </subcellularLocation>
</comment>
<evidence type="ECO:0000256" key="9">
    <source>
        <dbReference type="ARBA" id="ARBA00022857"/>
    </source>
</evidence>
<dbReference type="AlphaFoldDB" id="A0AA36DDW4"/>
<feature type="transmembrane region" description="Helical" evidence="17">
    <location>
        <begin position="160"/>
        <end position="180"/>
    </location>
</feature>
<name>A0AA36DDW4_9BILA</name>
<evidence type="ECO:0000259" key="18">
    <source>
        <dbReference type="PROSITE" id="PS50053"/>
    </source>
</evidence>
<evidence type="ECO:0000313" key="19">
    <source>
        <dbReference type="EMBL" id="CAJ0585743.1"/>
    </source>
</evidence>
<dbReference type="Pfam" id="PF21696">
    <property type="entry name" value="TECR_N"/>
    <property type="match status" value="1"/>
</dbReference>
<evidence type="ECO:0000256" key="5">
    <source>
        <dbReference type="ARBA" id="ARBA00022516"/>
    </source>
</evidence>
<keyword evidence="11" id="KW-0560">Oxidoreductase</keyword>
<evidence type="ECO:0000256" key="16">
    <source>
        <dbReference type="ARBA" id="ARBA00058640"/>
    </source>
</evidence>
<dbReference type="PANTHER" id="PTHR10556:SF28">
    <property type="entry name" value="VERY-LONG-CHAIN ENOYL-COA REDUCTASE"/>
    <property type="match status" value="1"/>
</dbReference>
<dbReference type="PROSITE" id="PS50053">
    <property type="entry name" value="UBIQUITIN_2"/>
    <property type="match status" value="1"/>
</dbReference>
<evidence type="ECO:0000256" key="12">
    <source>
        <dbReference type="ARBA" id="ARBA00023098"/>
    </source>
</evidence>
<dbReference type="Pfam" id="PF02544">
    <property type="entry name" value="Steroid_dh"/>
    <property type="match status" value="1"/>
</dbReference>
<proteinExistence type="inferred from homology"/>
<dbReference type="PANTHER" id="PTHR10556">
    <property type="entry name" value="3-OXO-5-ALPHA-STEROID 4-DEHYDROGENASE"/>
    <property type="match status" value="1"/>
</dbReference>
<dbReference type="InterPro" id="IPR039357">
    <property type="entry name" value="SRD5A/TECR"/>
</dbReference>
<dbReference type="GO" id="GO:0042761">
    <property type="term" value="P:very long-chain fatty acid biosynthetic process"/>
    <property type="evidence" value="ECO:0007669"/>
    <property type="project" value="TreeGrafter"/>
</dbReference>
<evidence type="ECO:0000256" key="11">
    <source>
        <dbReference type="ARBA" id="ARBA00023002"/>
    </source>
</evidence>
<comment type="pathway">
    <text evidence="2">Lipid metabolism; fatty acid biosynthesis.</text>
</comment>
<evidence type="ECO:0000256" key="6">
    <source>
        <dbReference type="ARBA" id="ARBA00022692"/>
    </source>
</evidence>
<dbReference type="InterPro" id="IPR029071">
    <property type="entry name" value="Ubiquitin-like_domsf"/>
</dbReference>
<evidence type="ECO:0000256" key="15">
    <source>
        <dbReference type="ARBA" id="ARBA00051495"/>
    </source>
</evidence>
<keyword evidence="10 17" id="KW-1133">Transmembrane helix</keyword>
<gene>
    <name evidence="19" type="ORF">MSPICULIGERA_LOCUS23754</name>
</gene>
<evidence type="ECO:0000313" key="20">
    <source>
        <dbReference type="Proteomes" id="UP001177023"/>
    </source>
</evidence>
<dbReference type="InterPro" id="IPR049127">
    <property type="entry name" value="TECR-like_N"/>
</dbReference>
<comment type="caution">
    <text evidence="19">The sequence shown here is derived from an EMBL/GenBank/DDBJ whole genome shotgun (WGS) entry which is preliminary data.</text>
</comment>
<feature type="transmembrane region" description="Helical" evidence="17">
    <location>
        <begin position="192"/>
        <end position="215"/>
    </location>
</feature>
<comment type="catalytic activity">
    <reaction evidence="15">
        <text>a very-long-chain 2,3-saturated fatty acyl-CoA + NADP(+) = a very-long-chain (2E)-enoyl-CoA + NADPH + H(+)</text>
        <dbReference type="Rhea" id="RHEA:14473"/>
        <dbReference type="ChEBI" id="CHEBI:15378"/>
        <dbReference type="ChEBI" id="CHEBI:57783"/>
        <dbReference type="ChEBI" id="CHEBI:58349"/>
        <dbReference type="ChEBI" id="CHEBI:83724"/>
        <dbReference type="ChEBI" id="CHEBI:83728"/>
        <dbReference type="EC" id="1.3.1.93"/>
    </reaction>
</comment>
<dbReference type="Gene3D" id="1.20.120.1630">
    <property type="match status" value="1"/>
</dbReference>
<keyword evidence="8" id="KW-0276">Fatty acid metabolism</keyword>
<dbReference type="Gene3D" id="3.10.20.90">
    <property type="entry name" value="Phosphatidylinositol 3-kinase Catalytic Subunit, Chain A, domain 1"/>
    <property type="match status" value="1"/>
</dbReference>
<comment type="function">
    <text evidence="16">Catalyzes the last of the four reactions of the long-chain fatty acids elongation cycle. This endoplasmic reticulum-bound enzymatic process, allows the addition of 2 carbons to the chain of long- and very long-chain fatty acids/VLCFAs per cycle. This enzyme reduces the trans-2,3-enoyl-CoA fatty acid intermediate to an acyl-CoA that can be further elongated by entering a new cycle of elongation. Thereby, it participates in the production of VLCFAs of different chain lengths that are involved in multiple biological processes as precursors of membrane lipids and lipid mediators.</text>
</comment>
<dbReference type="Proteomes" id="UP001177023">
    <property type="component" value="Unassembled WGS sequence"/>
</dbReference>
<comment type="similarity">
    <text evidence="3">Belongs to the steroid 5-alpha reductase family.</text>
</comment>
<feature type="transmembrane region" description="Helical" evidence="17">
    <location>
        <begin position="236"/>
        <end position="258"/>
    </location>
</feature>
<evidence type="ECO:0000256" key="2">
    <source>
        <dbReference type="ARBA" id="ARBA00005194"/>
    </source>
</evidence>
<sequence length="308" mass="34990">MAGFTLEVFDAKKTDKQVALLEEIYPDDTIFAIKKKIAKAKPALSVERQALRAEAKGKALKDEQKLSELGISANAQLFVRDLGPQIAWKTVFLTEYAGPLFIYPIFYLRPSFIYGSDASKAPVHHVVTLACICWSIHYFKRLFETQFIHRFSNGTMPQFNLVKNCSYYWGFCAFVSYFVNHPLYTPPAFGTVQIYAGLAGFLIAEFGNLSIHILLRNLRPAGTKERRIPKPDGNPMSCIFNLVSCPNYTYEALAWLSFTVMTQSFPAFLFTVAGFVQMTIWALNKHRAYKKEFPDYPKGRKAIVPFVI</sequence>
<evidence type="ECO:0000256" key="3">
    <source>
        <dbReference type="ARBA" id="ARBA00007742"/>
    </source>
</evidence>